<feature type="signal peptide" evidence="1">
    <location>
        <begin position="1"/>
        <end position="27"/>
    </location>
</feature>
<keyword evidence="3" id="KW-1185">Reference proteome</keyword>
<reference evidence="2 3" key="1">
    <citation type="journal article" date="2019" name="Int. J. Syst. Evol. Microbiol.">
        <title>The Global Catalogue of Microorganisms (GCM) 10K type strain sequencing project: providing services to taxonomists for standard genome sequencing and annotation.</title>
        <authorList>
            <consortium name="The Broad Institute Genomics Platform"/>
            <consortium name="The Broad Institute Genome Sequencing Center for Infectious Disease"/>
            <person name="Wu L."/>
            <person name="Ma J."/>
        </authorList>
    </citation>
    <scope>NUCLEOTIDE SEQUENCE [LARGE SCALE GENOMIC DNA]</scope>
    <source>
        <strain evidence="2 3">JCM 15503</strain>
    </source>
</reference>
<accession>A0ABN1K052</accession>
<gene>
    <name evidence="2" type="ORF">GCM10009107_23240</name>
</gene>
<sequence>MFQPNIRRMLAALLTAAATTVPAIAWAAPANDDIAQAIVIAAGGTAATVLMTGATQSATDPSCGTTPYQSVWYRYTSPVDQFIQARVSATTGSTPLRPRMAVWGGAPGALSAVQCHPDAHEVEFYATAGTAYYFEVYSPVANGETTLNLNVNPHAYVNPWSAVPPANDLFWFAEAIPGVPWSTNGDVGAAQGDSSYDPFTPCYTDNGVTFCYPYGDTLWYSFTATAQQDLDVLFTSAYVSPVVQVMTGTLDQPTLVANSFTPGKSKPGATRFSAQPGVTYLFEFASGGAENTADVYASLALRPSPPVTTGSVSAARTDKLYHRWVWVDPFYEKVTHVVVGVNLSCSTSIPSVGVSFTITQGAAQGSGSGTVPCAGGKGNGTIDAIVPNAFKPGTASVALNATDYDSNFNQTAAAAPVQLKLAAGP</sequence>
<organism evidence="2 3">
    <name type="scientific">Ideonella azotifigens</name>
    <dbReference type="NCBI Taxonomy" id="513160"/>
    <lineage>
        <taxon>Bacteria</taxon>
        <taxon>Pseudomonadati</taxon>
        <taxon>Pseudomonadota</taxon>
        <taxon>Betaproteobacteria</taxon>
        <taxon>Burkholderiales</taxon>
        <taxon>Sphaerotilaceae</taxon>
        <taxon>Ideonella</taxon>
    </lineage>
</organism>
<comment type="caution">
    <text evidence="2">The sequence shown here is derived from an EMBL/GenBank/DDBJ whole genome shotgun (WGS) entry which is preliminary data.</text>
</comment>
<evidence type="ECO:0000256" key="1">
    <source>
        <dbReference type="SAM" id="SignalP"/>
    </source>
</evidence>
<dbReference type="RefSeq" id="WP_141287768.1">
    <property type="nucleotide sequence ID" value="NZ_BAAAEW010000013.1"/>
</dbReference>
<feature type="chain" id="PRO_5045747057" evidence="1">
    <location>
        <begin position="28"/>
        <end position="425"/>
    </location>
</feature>
<dbReference type="Proteomes" id="UP001500279">
    <property type="component" value="Unassembled WGS sequence"/>
</dbReference>
<dbReference type="EMBL" id="BAAAEW010000013">
    <property type="protein sequence ID" value="GAA0750948.1"/>
    <property type="molecule type" value="Genomic_DNA"/>
</dbReference>
<proteinExistence type="predicted"/>
<name>A0ABN1K052_9BURK</name>
<protein>
    <submittedName>
        <fullName evidence="2">Uncharacterized protein</fullName>
    </submittedName>
</protein>
<keyword evidence="1" id="KW-0732">Signal</keyword>
<evidence type="ECO:0000313" key="2">
    <source>
        <dbReference type="EMBL" id="GAA0750948.1"/>
    </source>
</evidence>
<evidence type="ECO:0000313" key="3">
    <source>
        <dbReference type="Proteomes" id="UP001500279"/>
    </source>
</evidence>